<protein>
    <submittedName>
        <fullName evidence="2">Uncharacterized protein</fullName>
    </submittedName>
</protein>
<dbReference type="EMBL" id="VAFL01000007">
    <property type="protein sequence ID" value="TKW66339.1"/>
    <property type="molecule type" value="Genomic_DNA"/>
</dbReference>
<dbReference type="AlphaFoldDB" id="A0A533I3T9"/>
<evidence type="ECO:0000256" key="1">
    <source>
        <dbReference type="SAM" id="Phobius"/>
    </source>
</evidence>
<proteinExistence type="predicted"/>
<dbReference type="Proteomes" id="UP000315344">
    <property type="component" value="Unassembled WGS sequence"/>
</dbReference>
<evidence type="ECO:0000313" key="2">
    <source>
        <dbReference type="EMBL" id="TKW66339.1"/>
    </source>
</evidence>
<evidence type="ECO:0000313" key="3">
    <source>
        <dbReference type="Proteomes" id="UP000315344"/>
    </source>
</evidence>
<keyword evidence="1" id="KW-0472">Membrane</keyword>
<feature type="transmembrane region" description="Helical" evidence="1">
    <location>
        <begin position="6"/>
        <end position="23"/>
    </location>
</feature>
<reference evidence="2 3" key="1">
    <citation type="journal article" date="2017" name="Nat. Commun.">
        <title>In situ click chemistry generation of cyclooxygenase-2 inhibitors.</title>
        <authorList>
            <person name="Bhardwaj A."/>
            <person name="Kaur J."/>
            <person name="Wuest M."/>
            <person name="Wuest F."/>
        </authorList>
    </citation>
    <scope>NUCLEOTIDE SEQUENCE [LARGE SCALE GENOMIC DNA]</scope>
    <source>
        <strain evidence="2">S2_012_000_R3_94</strain>
    </source>
</reference>
<keyword evidence="1" id="KW-1133">Transmembrane helix</keyword>
<keyword evidence="1" id="KW-0812">Transmembrane</keyword>
<sequence length="101" mass="11144">MTPELKILIINAVIMGVAYFGIYPSRRINRVGQMMTTDLVLTGLSLLVAGGLFYGSGARFSLILFETNWAIFSVLTLALMEVPLFIWFCRRNGIDISGGLP</sequence>
<gene>
    <name evidence="2" type="ORF">DI616_10275</name>
</gene>
<organism evidence="2 3">
    <name type="scientific">Paracoccus denitrificans</name>
    <dbReference type="NCBI Taxonomy" id="266"/>
    <lineage>
        <taxon>Bacteria</taxon>
        <taxon>Pseudomonadati</taxon>
        <taxon>Pseudomonadota</taxon>
        <taxon>Alphaproteobacteria</taxon>
        <taxon>Rhodobacterales</taxon>
        <taxon>Paracoccaceae</taxon>
        <taxon>Paracoccus</taxon>
    </lineage>
</organism>
<feature type="transmembrane region" description="Helical" evidence="1">
    <location>
        <begin position="69"/>
        <end position="89"/>
    </location>
</feature>
<accession>A0A533I3T9</accession>
<comment type="caution">
    <text evidence="2">The sequence shown here is derived from an EMBL/GenBank/DDBJ whole genome shotgun (WGS) entry which is preliminary data.</text>
</comment>
<feature type="transmembrane region" description="Helical" evidence="1">
    <location>
        <begin position="35"/>
        <end position="57"/>
    </location>
</feature>
<name>A0A533I3T9_PARDE</name>